<organism evidence="2 3">
    <name type="scientific">Micromonospora pattaloongensis</name>
    <dbReference type="NCBI Taxonomy" id="405436"/>
    <lineage>
        <taxon>Bacteria</taxon>
        <taxon>Bacillati</taxon>
        <taxon>Actinomycetota</taxon>
        <taxon>Actinomycetes</taxon>
        <taxon>Micromonosporales</taxon>
        <taxon>Micromonosporaceae</taxon>
        <taxon>Micromonospora</taxon>
    </lineage>
</organism>
<dbReference type="SUPFAM" id="SSF52402">
    <property type="entry name" value="Adenine nucleotide alpha hydrolases-like"/>
    <property type="match status" value="1"/>
</dbReference>
<evidence type="ECO:0000313" key="3">
    <source>
        <dbReference type="Proteomes" id="UP000242415"/>
    </source>
</evidence>
<sequence length="626" mass="67400">MHVMLAWYAQTTLPESVRRSARERCEALLGEVVPATFRRHEFGGDDWGVTVLHPGDAGAYRWSTVATAGPTTAVSLGLPVGLDVTGGPAALARRLLAGEDVHREVVPPFGLLALDGDRRFALQQDWLGMCRVFTGTAGGVTAFCTRPSPLAAFLHGDIRPDLDGWASYTLCGHFGGDRSPVAGTRLLRPGERVTGRRRDGGGWDVTTATGYSTDDVVMSGFTAQGRRVDDLLDGAAASLTATAASVARLYRDEITLGLSGGKDSRLIAASLIAAGHPPRFATNEDSPAEGEVARELVRILRDSRGLRVDHRLWRAGAPANVLAVGLRERTRRLQRLHDFQFPSSYLTRRAVAPMLSDEPRTASFTGAAGELATGYWYPPDEGAAPSPEQAGKARLLAAVPGAAAAGGVVAAERDRITAVLGHARDIGLADLHLVDYLYLVERMRRWCTSAAVTGMVTPFLAPGFVAATFALTPRQKRDRALHTALIARLAPEWAEVPYVSAATGPSTAARVWEGDGVETIADLLDTAQGTMTGFIARPAVEKALRTAARGGRPDPRTLAQFTWLALASHQLDPASVRPSTAATYARITASPPPPRRRPVISRLRWIRRTRLGDRLWVEVRKRVRAR</sequence>
<dbReference type="AlphaFoldDB" id="A0A1H3QS76"/>
<name>A0A1H3QS76_9ACTN</name>
<dbReference type="RefSeq" id="WP_091558522.1">
    <property type="nucleotide sequence ID" value="NZ_FNPH01000006.1"/>
</dbReference>
<dbReference type="STRING" id="405436.SAMN05444365_10697"/>
<dbReference type="EMBL" id="FNPH01000006">
    <property type="protein sequence ID" value="SDZ16277.1"/>
    <property type="molecule type" value="Genomic_DNA"/>
</dbReference>
<keyword evidence="1" id="KW-0472">Membrane</keyword>
<evidence type="ECO:0000313" key="2">
    <source>
        <dbReference type="EMBL" id="SDZ16277.1"/>
    </source>
</evidence>
<protein>
    <submittedName>
        <fullName evidence="2">Asparagine synthase (Glutamine-hydrolysing)</fullName>
    </submittedName>
</protein>
<evidence type="ECO:0000256" key="1">
    <source>
        <dbReference type="SAM" id="Phobius"/>
    </source>
</evidence>
<dbReference type="OrthoDB" id="2985334at2"/>
<proteinExistence type="predicted"/>
<dbReference type="Proteomes" id="UP000242415">
    <property type="component" value="Unassembled WGS sequence"/>
</dbReference>
<keyword evidence="1" id="KW-1133">Transmembrane helix</keyword>
<accession>A0A1H3QS76</accession>
<reference evidence="3" key="1">
    <citation type="submission" date="2016-10" db="EMBL/GenBank/DDBJ databases">
        <authorList>
            <person name="Varghese N."/>
            <person name="Submissions S."/>
        </authorList>
    </citation>
    <scope>NUCLEOTIDE SEQUENCE [LARGE SCALE GENOMIC DNA]</scope>
    <source>
        <strain evidence="3">DSM 45245</strain>
    </source>
</reference>
<keyword evidence="1" id="KW-0812">Transmembrane</keyword>
<feature type="transmembrane region" description="Helical" evidence="1">
    <location>
        <begin position="450"/>
        <end position="471"/>
    </location>
</feature>
<keyword evidence="3" id="KW-1185">Reference proteome</keyword>
<gene>
    <name evidence="2" type="ORF">SAMN05444365_10697</name>
</gene>